<name>A0AA39JFY8_9AGAR</name>
<evidence type="ECO:0000313" key="3">
    <source>
        <dbReference type="Proteomes" id="UP001175226"/>
    </source>
</evidence>
<protein>
    <submittedName>
        <fullName evidence="2">Uncharacterized protein</fullName>
    </submittedName>
</protein>
<dbReference type="EMBL" id="JAUEPT010000027">
    <property type="protein sequence ID" value="KAK0442057.1"/>
    <property type="molecule type" value="Genomic_DNA"/>
</dbReference>
<keyword evidence="1" id="KW-0732">Signal</keyword>
<reference evidence="2" key="1">
    <citation type="submission" date="2023-06" db="EMBL/GenBank/DDBJ databases">
        <authorList>
            <consortium name="Lawrence Berkeley National Laboratory"/>
            <person name="Ahrendt S."/>
            <person name="Sahu N."/>
            <person name="Indic B."/>
            <person name="Wong-Bajracharya J."/>
            <person name="Merenyi Z."/>
            <person name="Ke H.-M."/>
            <person name="Monk M."/>
            <person name="Kocsube S."/>
            <person name="Drula E."/>
            <person name="Lipzen A."/>
            <person name="Balint B."/>
            <person name="Henrissat B."/>
            <person name="Andreopoulos B."/>
            <person name="Martin F.M."/>
            <person name="Harder C.B."/>
            <person name="Rigling D."/>
            <person name="Ford K.L."/>
            <person name="Foster G.D."/>
            <person name="Pangilinan J."/>
            <person name="Papanicolaou A."/>
            <person name="Barry K."/>
            <person name="LaButti K."/>
            <person name="Viragh M."/>
            <person name="Koriabine M."/>
            <person name="Yan M."/>
            <person name="Riley R."/>
            <person name="Champramary S."/>
            <person name="Plett K.L."/>
            <person name="Tsai I.J."/>
            <person name="Slot J."/>
            <person name="Sipos G."/>
            <person name="Plett J."/>
            <person name="Nagy L.G."/>
            <person name="Grigoriev I.V."/>
        </authorList>
    </citation>
    <scope>NUCLEOTIDE SEQUENCE</scope>
    <source>
        <strain evidence="2">FPL87.14</strain>
    </source>
</reference>
<organism evidence="2 3">
    <name type="scientific">Armillaria borealis</name>
    <dbReference type="NCBI Taxonomy" id="47425"/>
    <lineage>
        <taxon>Eukaryota</taxon>
        <taxon>Fungi</taxon>
        <taxon>Dikarya</taxon>
        <taxon>Basidiomycota</taxon>
        <taxon>Agaricomycotina</taxon>
        <taxon>Agaricomycetes</taxon>
        <taxon>Agaricomycetidae</taxon>
        <taxon>Agaricales</taxon>
        <taxon>Marasmiineae</taxon>
        <taxon>Physalacriaceae</taxon>
        <taxon>Armillaria</taxon>
    </lineage>
</organism>
<dbReference type="AlphaFoldDB" id="A0AA39JFY8"/>
<evidence type="ECO:0000313" key="2">
    <source>
        <dbReference type="EMBL" id="KAK0442057.1"/>
    </source>
</evidence>
<evidence type="ECO:0000256" key="1">
    <source>
        <dbReference type="SAM" id="SignalP"/>
    </source>
</evidence>
<accession>A0AA39JFY8</accession>
<sequence length="144" mass="15754">MSLLQHTMSSFKLVALSLLAALDPRTFHDVCAAIGHQLRHAGQRGCTSVVSSKPLSKLDTVAECFKSLWIALGSENSKVLGNPSNVTLLVELWPELCSWIVEYLQSFVAEASKTSNLQDSLATSDTLNLLHLLSENDRLLCLMV</sequence>
<feature type="chain" id="PRO_5041388953" evidence="1">
    <location>
        <begin position="22"/>
        <end position="144"/>
    </location>
</feature>
<gene>
    <name evidence="2" type="ORF">EV421DRAFT_1736319</name>
</gene>
<proteinExistence type="predicted"/>
<dbReference type="Proteomes" id="UP001175226">
    <property type="component" value="Unassembled WGS sequence"/>
</dbReference>
<feature type="signal peptide" evidence="1">
    <location>
        <begin position="1"/>
        <end position="21"/>
    </location>
</feature>
<keyword evidence="3" id="KW-1185">Reference proteome</keyword>
<comment type="caution">
    <text evidence="2">The sequence shown here is derived from an EMBL/GenBank/DDBJ whole genome shotgun (WGS) entry which is preliminary data.</text>
</comment>